<evidence type="ECO:0000313" key="2">
    <source>
        <dbReference type="EMBL" id="TWF74097.1"/>
    </source>
</evidence>
<accession>A0A561SH02</accession>
<dbReference type="AlphaFoldDB" id="A0A561SH02"/>
<name>A0A561SH02_9ACTN</name>
<keyword evidence="1" id="KW-0812">Transmembrane</keyword>
<gene>
    <name evidence="2" type="ORF">FHX78_12129</name>
</gene>
<organism evidence="2 3">
    <name type="scientific">Streptomyces capillispiralis</name>
    <dbReference type="NCBI Taxonomy" id="68182"/>
    <lineage>
        <taxon>Bacteria</taxon>
        <taxon>Bacillati</taxon>
        <taxon>Actinomycetota</taxon>
        <taxon>Actinomycetes</taxon>
        <taxon>Kitasatosporales</taxon>
        <taxon>Streptomycetaceae</taxon>
        <taxon>Streptomyces</taxon>
    </lineage>
</organism>
<feature type="transmembrane region" description="Helical" evidence="1">
    <location>
        <begin position="12"/>
        <end position="37"/>
    </location>
</feature>
<dbReference type="EMBL" id="VIWV01000002">
    <property type="protein sequence ID" value="TWF74097.1"/>
    <property type="molecule type" value="Genomic_DNA"/>
</dbReference>
<protein>
    <submittedName>
        <fullName evidence="2">Uncharacterized protein</fullName>
    </submittedName>
</protein>
<keyword evidence="1" id="KW-0472">Membrane</keyword>
<evidence type="ECO:0000313" key="3">
    <source>
        <dbReference type="Proteomes" id="UP000316603"/>
    </source>
</evidence>
<proteinExistence type="predicted"/>
<comment type="caution">
    <text evidence="2">The sequence shown here is derived from an EMBL/GenBank/DDBJ whole genome shotgun (WGS) entry which is preliminary data.</text>
</comment>
<dbReference type="Proteomes" id="UP000316603">
    <property type="component" value="Unassembled WGS sequence"/>
</dbReference>
<reference evidence="2 3" key="1">
    <citation type="submission" date="2019-06" db="EMBL/GenBank/DDBJ databases">
        <title>Sequencing the genomes of 1000 actinobacteria strains.</title>
        <authorList>
            <person name="Klenk H.-P."/>
        </authorList>
    </citation>
    <scope>NUCLEOTIDE SEQUENCE [LARGE SCALE GENOMIC DNA]</scope>
    <source>
        <strain evidence="2 3">DSM 41695</strain>
    </source>
</reference>
<sequence>MTLAAFDPGPEAGFLLGVLAWCATAAGVFGILTVGILMSLQLRHGVPGEKAEHLRGLTIVMIACVLAASAGPLVQALGSLTL</sequence>
<keyword evidence="1" id="KW-1133">Transmembrane helix</keyword>
<keyword evidence="3" id="KW-1185">Reference proteome</keyword>
<evidence type="ECO:0000256" key="1">
    <source>
        <dbReference type="SAM" id="Phobius"/>
    </source>
</evidence>
<dbReference type="OrthoDB" id="4324057at2"/>
<feature type="transmembrane region" description="Helical" evidence="1">
    <location>
        <begin position="57"/>
        <end position="77"/>
    </location>
</feature>